<sequence>MGNPVKWRQDSSKTISLRSDRNPCSHRDEARPLPCATGRLHILWAVFGSPEHRGYGPRPPREPLFLKRLHGVHIYSCMLCAAAGLRGTLCRRPIRRRKIHRDLGSTTKAWMTSRNGRCRSRRK</sequence>
<dbReference type="RefSeq" id="XP_062646203.1">
    <property type="nucleotide sequence ID" value="XM_062787693.1"/>
</dbReference>
<comment type="caution">
    <text evidence="2">The sequence shown here is derived from an EMBL/GenBank/DDBJ whole genome shotgun (WGS) entry which is preliminary data.</text>
</comment>
<dbReference type="AlphaFoldDB" id="A0AAN6TX82"/>
<gene>
    <name evidence="2" type="ORF">N657DRAFT_504375</name>
</gene>
<reference evidence="2" key="1">
    <citation type="journal article" date="2023" name="Mol. Phylogenet. Evol.">
        <title>Genome-scale phylogeny and comparative genomics of the fungal order Sordariales.</title>
        <authorList>
            <person name="Hensen N."/>
            <person name="Bonometti L."/>
            <person name="Westerberg I."/>
            <person name="Brannstrom I.O."/>
            <person name="Guillou S."/>
            <person name="Cros-Aarteil S."/>
            <person name="Calhoun S."/>
            <person name="Haridas S."/>
            <person name="Kuo A."/>
            <person name="Mondo S."/>
            <person name="Pangilinan J."/>
            <person name="Riley R."/>
            <person name="LaButti K."/>
            <person name="Andreopoulos B."/>
            <person name="Lipzen A."/>
            <person name="Chen C."/>
            <person name="Yan M."/>
            <person name="Daum C."/>
            <person name="Ng V."/>
            <person name="Clum A."/>
            <person name="Steindorff A."/>
            <person name="Ohm R.A."/>
            <person name="Martin F."/>
            <person name="Silar P."/>
            <person name="Natvig D.O."/>
            <person name="Lalanne C."/>
            <person name="Gautier V."/>
            <person name="Ament-Velasquez S.L."/>
            <person name="Kruys A."/>
            <person name="Hutchinson M.I."/>
            <person name="Powell A.J."/>
            <person name="Barry K."/>
            <person name="Miller A.N."/>
            <person name="Grigoriev I.V."/>
            <person name="Debuchy R."/>
            <person name="Gladieux P."/>
            <person name="Hiltunen Thoren M."/>
            <person name="Johannesson H."/>
        </authorList>
    </citation>
    <scope>NUCLEOTIDE SEQUENCE</scope>
    <source>
        <strain evidence="2">CBS 731.68</strain>
    </source>
</reference>
<keyword evidence="3" id="KW-1185">Reference proteome</keyword>
<proteinExistence type="predicted"/>
<dbReference type="Proteomes" id="UP001302602">
    <property type="component" value="Unassembled WGS sequence"/>
</dbReference>
<reference evidence="2" key="2">
    <citation type="submission" date="2023-05" db="EMBL/GenBank/DDBJ databases">
        <authorList>
            <consortium name="Lawrence Berkeley National Laboratory"/>
            <person name="Steindorff A."/>
            <person name="Hensen N."/>
            <person name="Bonometti L."/>
            <person name="Westerberg I."/>
            <person name="Brannstrom I.O."/>
            <person name="Guillou S."/>
            <person name="Cros-Aarteil S."/>
            <person name="Calhoun S."/>
            <person name="Haridas S."/>
            <person name="Kuo A."/>
            <person name="Mondo S."/>
            <person name="Pangilinan J."/>
            <person name="Riley R."/>
            <person name="Labutti K."/>
            <person name="Andreopoulos B."/>
            <person name="Lipzen A."/>
            <person name="Chen C."/>
            <person name="Yanf M."/>
            <person name="Daum C."/>
            <person name="Ng V."/>
            <person name="Clum A."/>
            <person name="Ohm R."/>
            <person name="Martin F."/>
            <person name="Silar P."/>
            <person name="Natvig D."/>
            <person name="Lalanne C."/>
            <person name="Gautier V."/>
            <person name="Ament-Velasquez S.L."/>
            <person name="Kruys A."/>
            <person name="Hutchinson M.I."/>
            <person name="Powell A.J."/>
            <person name="Barry K."/>
            <person name="Miller A.N."/>
            <person name="Grigoriev I.V."/>
            <person name="Debuchy R."/>
            <person name="Gladieux P."/>
            <person name="Thoren M.H."/>
            <person name="Johannesson H."/>
        </authorList>
    </citation>
    <scope>NUCLEOTIDE SEQUENCE</scope>
    <source>
        <strain evidence="2">CBS 731.68</strain>
    </source>
</reference>
<evidence type="ECO:0000256" key="1">
    <source>
        <dbReference type="SAM" id="MobiDB-lite"/>
    </source>
</evidence>
<protein>
    <submittedName>
        <fullName evidence="2">Uncharacterized protein</fullName>
    </submittedName>
</protein>
<dbReference type="GeneID" id="87824463"/>
<feature type="region of interest" description="Disordered" evidence="1">
    <location>
        <begin position="1"/>
        <end position="29"/>
    </location>
</feature>
<accession>A0AAN6TX82</accession>
<evidence type="ECO:0000313" key="2">
    <source>
        <dbReference type="EMBL" id="KAK4122432.1"/>
    </source>
</evidence>
<dbReference type="EMBL" id="MU853231">
    <property type="protein sequence ID" value="KAK4122432.1"/>
    <property type="molecule type" value="Genomic_DNA"/>
</dbReference>
<evidence type="ECO:0000313" key="3">
    <source>
        <dbReference type="Proteomes" id="UP001302602"/>
    </source>
</evidence>
<feature type="compositionally biased region" description="Basic and acidic residues" evidence="1">
    <location>
        <begin position="18"/>
        <end position="29"/>
    </location>
</feature>
<organism evidence="2 3">
    <name type="scientific">Parathielavia appendiculata</name>
    <dbReference type="NCBI Taxonomy" id="2587402"/>
    <lineage>
        <taxon>Eukaryota</taxon>
        <taxon>Fungi</taxon>
        <taxon>Dikarya</taxon>
        <taxon>Ascomycota</taxon>
        <taxon>Pezizomycotina</taxon>
        <taxon>Sordariomycetes</taxon>
        <taxon>Sordariomycetidae</taxon>
        <taxon>Sordariales</taxon>
        <taxon>Chaetomiaceae</taxon>
        <taxon>Parathielavia</taxon>
    </lineage>
</organism>
<name>A0AAN6TX82_9PEZI</name>